<reference evidence="1" key="1">
    <citation type="journal article" date="2009" name="Rice">
        <title>De Novo Next Generation Sequencing of Plant Genomes.</title>
        <authorList>
            <person name="Rounsley S."/>
            <person name="Marri P.R."/>
            <person name="Yu Y."/>
            <person name="He R."/>
            <person name="Sisneros N."/>
            <person name="Goicoechea J.L."/>
            <person name="Lee S.J."/>
            <person name="Angelova A."/>
            <person name="Kudrna D."/>
            <person name="Luo M."/>
            <person name="Affourtit J."/>
            <person name="Desany B."/>
            <person name="Knight J."/>
            <person name="Niazi F."/>
            <person name="Egholm M."/>
            <person name="Wing R.A."/>
        </authorList>
    </citation>
    <scope>NUCLEOTIDE SEQUENCE [LARGE SCALE GENOMIC DNA]</scope>
    <source>
        <strain evidence="1">cv. IRGC 105608</strain>
    </source>
</reference>
<accession>A0A0D3EQW1</accession>
<dbReference type="EnsemblPlants" id="OBART01G21660.1">
    <property type="protein sequence ID" value="OBART01G21660.1"/>
    <property type="gene ID" value="OBART01G21660"/>
</dbReference>
<proteinExistence type="predicted"/>
<evidence type="ECO:0000313" key="1">
    <source>
        <dbReference type="EnsemblPlants" id="OBART01G21660.1"/>
    </source>
</evidence>
<evidence type="ECO:0000313" key="2">
    <source>
        <dbReference type="Proteomes" id="UP000026960"/>
    </source>
</evidence>
<reference evidence="1" key="2">
    <citation type="submission" date="2015-03" db="UniProtKB">
        <authorList>
            <consortium name="EnsemblPlants"/>
        </authorList>
    </citation>
    <scope>IDENTIFICATION</scope>
</reference>
<name>A0A0D3EQW1_9ORYZ</name>
<sequence length="73" mass="8131">MAGITKDSNLRIHSTPPSRIAQFRFRWHGERDKEDCGSRGWILAHKLLCGECGAVSFVCEGGGRLLKAPLVFF</sequence>
<dbReference type="PaxDb" id="65489-OBART01G21660.1"/>
<dbReference type="HOGENOM" id="CLU_2708671_0_0_1"/>
<dbReference type="AlphaFoldDB" id="A0A0D3EQW1"/>
<dbReference type="Gramene" id="OBART01G21660.1">
    <property type="protein sequence ID" value="OBART01G21660.1"/>
    <property type="gene ID" value="OBART01G21660"/>
</dbReference>
<keyword evidence="2" id="KW-1185">Reference proteome</keyword>
<organism evidence="1">
    <name type="scientific">Oryza barthii</name>
    <dbReference type="NCBI Taxonomy" id="65489"/>
    <lineage>
        <taxon>Eukaryota</taxon>
        <taxon>Viridiplantae</taxon>
        <taxon>Streptophyta</taxon>
        <taxon>Embryophyta</taxon>
        <taxon>Tracheophyta</taxon>
        <taxon>Spermatophyta</taxon>
        <taxon>Magnoliopsida</taxon>
        <taxon>Liliopsida</taxon>
        <taxon>Poales</taxon>
        <taxon>Poaceae</taxon>
        <taxon>BOP clade</taxon>
        <taxon>Oryzoideae</taxon>
        <taxon>Oryzeae</taxon>
        <taxon>Oryzinae</taxon>
        <taxon>Oryza</taxon>
    </lineage>
</organism>
<dbReference type="Proteomes" id="UP000026960">
    <property type="component" value="Chromosome 1"/>
</dbReference>
<protein>
    <submittedName>
        <fullName evidence="1">Uncharacterized protein</fullName>
    </submittedName>
</protein>